<protein>
    <submittedName>
        <fullName evidence="2">DUF1844 domain-containing protein</fullName>
    </submittedName>
</protein>
<reference evidence="2 3" key="1">
    <citation type="submission" date="2019-06" db="EMBL/GenBank/DDBJ databases">
        <title>Genomic insights into carbon and energy metabolism of Deferribacter autotrophicus revealed new metabolic traits in the phylum Deferribacteres.</title>
        <authorList>
            <person name="Slobodkin A.I."/>
            <person name="Slobodkina G.B."/>
            <person name="Allioux M."/>
            <person name="Alain K."/>
            <person name="Jebbar M."/>
            <person name="Shadrin V."/>
            <person name="Kublanov I.V."/>
            <person name="Toshchakov S.V."/>
            <person name="Bonch-Osmolovskaya E.A."/>
        </authorList>
    </citation>
    <scope>NUCLEOTIDE SEQUENCE [LARGE SCALE GENOMIC DNA]</scope>
    <source>
        <strain evidence="2 3">SL50</strain>
    </source>
</reference>
<proteinExistence type="predicted"/>
<gene>
    <name evidence="2" type="ORF">FHQ18_08085</name>
</gene>
<dbReference type="Proteomes" id="UP000322876">
    <property type="component" value="Unassembled WGS sequence"/>
</dbReference>
<dbReference type="InterPro" id="IPR014995">
    <property type="entry name" value="DUF1844"/>
</dbReference>
<accession>A0A5A8F4W1</accession>
<evidence type="ECO:0000313" key="2">
    <source>
        <dbReference type="EMBL" id="KAA0257692.1"/>
    </source>
</evidence>
<dbReference type="AlphaFoldDB" id="A0A5A8F4W1"/>
<dbReference type="OrthoDB" id="9796210at2"/>
<feature type="coiled-coil region" evidence="1">
    <location>
        <begin position="41"/>
        <end position="80"/>
    </location>
</feature>
<evidence type="ECO:0000256" key="1">
    <source>
        <dbReference type="SAM" id="Coils"/>
    </source>
</evidence>
<evidence type="ECO:0000313" key="3">
    <source>
        <dbReference type="Proteomes" id="UP000322876"/>
    </source>
</evidence>
<sequence length="89" mass="10136">MDEKKYFESLFISLVATFETNALIAMGKLTNPVDGKVEKDLNAAKMNIDILRMLKEKTNNNLSEQELKHLTTTITNLELNYVEEIKTDG</sequence>
<keyword evidence="1" id="KW-0175">Coiled coil</keyword>
<dbReference type="RefSeq" id="WP_149266665.1">
    <property type="nucleotide sequence ID" value="NZ_VFJB01000006.1"/>
</dbReference>
<dbReference type="Pfam" id="PF08899">
    <property type="entry name" value="DUF1844"/>
    <property type="match status" value="1"/>
</dbReference>
<name>A0A5A8F4W1_9BACT</name>
<dbReference type="EMBL" id="VFJB01000006">
    <property type="protein sequence ID" value="KAA0257692.1"/>
    <property type="molecule type" value="Genomic_DNA"/>
</dbReference>
<keyword evidence="3" id="KW-1185">Reference proteome</keyword>
<comment type="caution">
    <text evidence="2">The sequence shown here is derived from an EMBL/GenBank/DDBJ whole genome shotgun (WGS) entry which is preliminary data.</text>
</comment>
<organism evidence="2 3">
    <name type="scientific">Deferribacter autotrophicus</name>
    <dbReference type="NCBI Taxonomy" id="500465"/>
    <lineage>
        <taxon>Bacteria</taxon>
        <taxon>Pseudomonadati</taxon>
        <taxon>Deferribacterota</taxon>
        <taxon>Deferribacteres</taxon>
        <taxon>Deferribacterales</taxon>
        <taxon>Deferribacteraceae</taxon>
        <taxon>Deferribacter</taxon>
    </lineage>
</organism>